<dbReference type="SUPFAM" id="SSF56399">
    <property type="entry name" value="ADP-ribosylation"/>
    <property type="match status" value="1"/>
</dbReference>
<dbReference type="GO" id="GO:0005634">
    <property type="term" value="C:nucleus"/>
    <property type="evidence" value="ECO:0007669"/>
    <property type="project" value="TreeGrafter"/>
</dbReference>
<dbReference type="InterPro" id="IPR039253">
    <property type="entry name" value="APLF"/>
</dbReference>
<keyword evidence="1" id="KW-0175">Coiled coil</keyword>
<dbReference type="AlphaFoldDB" id="K1Q1X2"/>
<dbReference type="InParanoid" id="K1Q1X2"/>
<dbReference type="PROSITE" id="PS51059">
    <property type="entry name" value="PARP_CATALYTIC"/>
    <property type="match status" value="1"/>
</dbReference>
<dbReference type="InterPro" id="IPR019406">
    <property type="entry name" value="APLF_PBZ"/>
</dbReference>
<evidence type="ECO:0000256" key="1">
    <source>
        <dbReference type="SAM" id="Coils"/>
    </source>
</evidence>
<dbReference type="GO" id="GO:0003950">
    <property type="term" value="F:NAD+ poly-ADP-ribosyltransferase activity"/>
    <property type="evidence" value="ECO:0007669"/>
    <property type="project" value="UniProtKB-UniRule"/>
</dbReference>
<feature type="compositionally biased region" description="Basic and acidic residues" evidence="2">
    <location>
        <begin position="116"/>
        <end position="127"/>
    </location>
</feature>
<dbReference type="Gene3D" id="3.90.228.10">
    <property type="match status" value="1"/>
</dbReference>
<feature type="compositionally biased region" description="Low complexity" evidence="2">
    <location>
        <begin position="40"/>
        <end position="50"/>
    </location>
</feature>
<feature type="region of interest" description="Disordered" evidence="2">
    <location>
        <begin position="29"/>
        <end position="71"/>
    </location>
</feature>
<dbReference type="GO" id="GO:0006302">
    <property type="term" value="P:double-strand break repair"/>
    <property type="evidence" value="ECO:0007669"/>
    <property type="project" value="InterPro"/>
</dbReference>
<sequence>MASPAKKAKASTLPTCPYGARCYRKNPEHFKEFLHPPKQTTDTASTSDSNDSTKRAKTKTKPSLPDGKNLPPCKYGASCFRKNLLHFAEFSHPTAVVKKVTTGSGSDTDPIDSDDEKDKKKPKGKAEDILKRGMSLVKKYSQMSEAERKELIKQAFEAKQKLQDELKETQDKVKEKEKELEKMQHQVSSGLLLVEGEKEALEGTKTVYFKLMAERNHKEGSAEQTHFRLAESQFYRLLSGTNSHYTIKAVEYVVNPELMAQFKQGKEDLKKMRGEELSYPVLAFHGTKVENITKICETGFKVPGEKGFKHATDTGWYGKGVYFSEFPDYCMGYIKGADKLLLCQVLPGKVFHCKKLIHGAPLSKGCDSHTSPDKKELVIFNSYHILPCYVVHYKIHTGEFKVFKTQRMLFTGSFCLTQKEMTDLVVKHGATIGTPGNFNLCVASLGSVDVPTAKFMKAEEKNRAQLAGAQRRREASSTGKACVNRKFGL</sequence>
<dbReference type="GO" id="GO:0035861">
    <property type="term" value="C:site of double-strand break"/>
    <property type="evidence" value="ECO:0007669"/>
    <property type="project" value="TreeGrafter"/>
</dbReference>
<dbReference type="GO" id="GO:0008408">
    <property type="term" value="F:3'-5' exonuclease activity"/>
    <property type="evidence" value="ECO:0007669"/>
    <property type="project" value="InterPro"/>
</dbReference>
<evidence type="ECO:0000256" key="2">
    <source>
        <dbReference type="SAM" id="MobiDB-lite"/>
    </source>
</evidence>
<evidence type="ECO:0000313" key="3">
    <source>
        <dbReference type="EMBL" id="EKC22845.1"/>
    </source>
</evidence>
<dbReference type="Pfam" id="PF10283">
    <property type="entry name" value="zf-CCHH"/>
    <property type="match status" value="2"/>
</dbReference>
<accession>K1Q1X2</accession>
<dbReference type="PANTHER" id="PTHR21315:SF3">
    <property type="entry name" value="PARP DOMAIN-CONTAINING PROTEIN"/>
    <property type="match status" value="1"/>
</dbReference>
<organism evidence="3">
    <name type="scientific">Magallana gigas</name>
    <name type="common">Pacific oyster</name>
    <name type="synonym">Crassostrea gigas</name>
    <dbReference type="NCBI Taxonomy" id="29159"/>
    <lineage>
        <taxon>Eukaryota</taxon>
        <taxon>Metazoa</taxon>
        <taxon>Spiralia</taxon>
        <taxon>Lophotrochozoa</taxon>
        <taxon>Mollusca</taxon>
        <taxon>Bivalvia</taxon>
        <taxon>Autobranchia</taxon>
        <taxon>Pteriomorphia</taxon>
        <taxon>Ostreida</taxon>
        <taxon>Ostreoidea</taxon>
        <taxon>Ostreidae</taxon>
        <taxon>Magallana</taxon>
    </lineage>
</organism>
<dbReference type="GO" id="GO:0003906">
    <property type="term" value="F:DNA-(apurinic or apyrimidinic site) endonuclease activity"/>
    <property type="evidence" value="ECO:0007669"/>
    <property type="project" value="InterPro"/>
</dbReference>
<dbReference type="HOGENOM" id="CLU_042963_0_0_1"/>
<dbReference type="InterPro" id="IPR012317">
    <property type="entry name" value="Poly(ADP-ribose)pol_cat_dom"/>
</dbReference>
<dbReference type="PANTHER" id="PTHR21315">
    <property type="entry name" value="APRATAXIN AND PNK-LIKE FACTOR-RELATED"/>
    <property type="match status" value="1"/>
</dbReference>
<reference evidence="3" key="1">
    <citation type="journal article" date="2012" name="Nature">
        <title>The oyster genome reveals stress adaptation and complexity of shell formation.</title>
        <authorList>
            <person name="Zhang G."/>
            <person name="Fang X."/>
            <person name="Guo X."/>
            <person name="Li L."/>
            <person name="Luo R."/>
            <person name="Xu F."/>
            <person name="Yang P."/>
            <person name="Zhang L."/>
            <person name="Wang X."/>
            <person name="Qi H."/>
            <person name="Xiong Z."/>
            <person name="Que H."/>
            <person name="Xie Y."/>
            <person name="Holland P.W."/>
            <person name="Paps J."/>
            <person name="Zhu Y."/>
            <person name="Wu F."/>
            <person name="Chen Y."/>
            <person name="Wang J."/>
            <person name="Peng C."/>
            <person name="Meng J."/>
            <person name="Yang L."/>
            <person name="Liu J."/>
            <person name="Wen B."/>
            <person name="Zhang N."/>
            <person name="Huang Z."/>
            <person name="Zhu Q."/>
            <person name="Feng Y."/>
            <person name="Mount A."/>
            <person name="Hedgecock D."/>
            <person name="Xu Z."/>
            <person name="Liu Y."/>
            <person name="Domazet-Loso T."/>
            <person name="Du Y."/>
            <person name="Sun X."/>
            <person name="Zhang S."/>
            <person name="Liu B."/>
            <person name="Cheng P."/>
            <person name="Jiang X."/>
            <person name="Li J."/>
            <person name="Fan D."/>
            <person name="Wang W."/>
            <person name="Fu W."/>
            <person name="Wang T."/>
            <person name="Wang B."/>
            <person name="Zhang J."/>
            <person name="Peng Z."/>
            <person name="Li Y."/>
            <person name="Li N."/>
            <person name="Wang J."/>
            <person name="Chen M."/>
            <person name="He Y."/>
            <person name="Tan F."/>
            <person name="Song X."/>
            <person name="Zheng Q."/>
            <person name="Huang R."/>
            <person name="Yang H."/>
            <person name="Du X."/>
            <person name="Chen L."/>
            <person name="Yang M."/>
            <person name="Gaffney P.M."/>
            <person name="Wang S."/>
            <person name="Luo L."/>
            <person name="She Z."/>
            <person name="Ming Y."/>
            <person name="Huang W."/>
            <person name="Zhang S."/>
            <person name="Huang B."/>
            <person name="Zhang Y."/>
            <person name="Qu T."/>
            <person name="Ni P."/>
            <person name="Miao G."/>
            <person name="Wang J."/>
            <person name="Wang Q."/>
            <person name="Steinberg C.E."/>
            <person name="Wang H."/>
            <person name="Li N."/>
            <person name="Qian L."/>
            <person name="Zhang G."/>
            <person name="Li Y."/>
            <person name="Yang H."/>
            <person name="Liu X."/>
            <person name="Wang J."/>
            <person name="Yin Y."/>
            <person name="Wang J."/>
        </authorList>
    </citation>
    <scope>NUCLEOTIDE SEQUENCE [LARGE SCALE GENOMIC DNA]</scope>
    <source>
        <strain evidence="3">05x7-T-G4-1.051#20</strain>
    </source>
</reference>
<dbReference type="EMBL" id="JH815802">
    <property type="protein sequence ID" value="EKC22845.1"/>
    <property type="molecule type" value="Genomic_DNA"/>
</dbReference>
<gene>
    <name evidence="3" type="ORF">CGI_10001384</name>
</gene>
<proteinExistence type="predicted"/>
<feature type="coiled-coil region" evidence="1">
    <location>
        <begin position="148"/>
        <end position="186"/>
    </location>
</feature>
<feature type="region of interest" description="Disordered" evidence="2">
    <location>
        <begin position="100"/>
        <end position="127"/>
    </location>
</feature>
<name>K1Q1X2_MAGGI</name>
<protein>
    <submittedName>
        <fullName evidence="3">Aprataxin and PNK-like factor</fullName>
    </submittedName>
</protein>
<dbReference type="Pfam" id="PF00644">
    <property type="entry name" value="PARP"/>
    <property type="match status" value="1"/>
</dbReference>